<feature type="region of interest" description="Disordered" evidence="1">
    <location>
        <begin position="1"/>
        <end position="31"/>
    </location>
</feature>
<evidence type="ECO:0000313" key="3">
    <source>
        <dbReference type="Proteomes" id="UP000012062"/>
    </source>
</evidence>
<dbReference type="EMBL" id="CAUM01000101">
    <property type="protein sequence ID" value="CCV06687.1"/>
    <property type="molecule type" value="Genomic_DNA"/>
</dbReference>
<dbReference type="AlphaFoldDB" id="M5EQU0"/>
<organism evidence="2 3">
    <name type="scientific">Mesorhizobium metallidurans STM 2683</name>
    <dbReference type="NCBI Taxonomy" id="1297569"/>
    <lineage>
        <taxon>Bacteria</taxon>
        <taxon>Pseudomonadati</taxon>
        <taxon>Pseudomonadota</taxon>
        <taxon>Alphaproteobacteria</taxon>
        <taxon>Hyphomicrobiales</taxon>
        <taxon>Phyllobacteriaceae</taxon>
        <taxon>Mesorhizobium</taxon>
    </lineage>
</organism>
<proteinExistence type="predicted"/>
<protein>
    <submittedName>
        <fullName evidence="2">Uncharacterized protein</fullName>
    </submittedName>
</protein>
<reference evidence="2 3" key="1">
    <citation type="submission" date="2013-02" db="EMBL/GenBank/DDBJ databases">
        <authorList>
            <person name="Genoscope - CEA"/>
        </authorList>
    </citation>
    <scope>NUCLEOTIDE SEQUENCE [LARGE SCALE GENOMIC DNA]</scope>
    <source>
        <strain evidence="2 3">STM 2683</strain>
    </source>
</reference>
<accession>M5EQU0</accession>
<dbReference type="STRING" id="1297569.MESS2_350059"/>
<dbReference type="Proteomes" id="UP000012062">
    <property type="component" value="Unassembled WGS sequence"/>
</dbReference>
<evidence type="ECO:0000256" key="1">
    <source>
        <dbReference type="SAM" id="MobiDB-lite"/>
    </source>
</evidence>
<name>M5EQU0_9HYPH</name>
<comment type="caution">
    <text evidence="2">The sequence shown here is derived from an EMBL/GenBank/DDBJ whole genome shotgun (WGS) entry which is preliminary data.</text>
</comment>
<keyword evidence="3" id="KW-1185">Reference proteome</keyword>
<sequence length="56" mass="6368">MPVAIDRPRLVSPHAARPVPANMTDPTLREFKPGLNHHIRLSRDTMREQSPKACRV</sequence>
<gene>
    <name evidence="2" type="ORF">MESS2_350059</name>
</gene>
<evidence type="ECO:0000313" key="2">
    <source>
        <dbReference type="EMBL" id="CCV06687.1"/>
    </source>
</evidence>